<dbReference type="Proteomes" id="UP000028480">
    <property type="component" value="Unassembled WGS sequence"/>
</dbReference>
<dbReference type="AlphaFoldDB" id="A0A077QH81"/>
<evidence type="ECO:0000313" key="2">
    <source>
        <dbReference type="Proteomes" id="UP000028480"/>
    </source>
</evidence>
<protein>
    <submittedName>
        <fullName evidence="1">Uncharacterized protein</fullName>
    </submittedName>
</protein>
<dbReference type="HOGENOM" id="CLU_3105408_0_0_6"/>
<comment type="caution">
    <text evidence="1">The sequence shown here is derived from an EMBL/GenBank/DDBJ whole genome shotgun (WGS) entry which is preliminary data.</text>
</comment>
<proteinExistence type="predicted"/>
<reference evidence="1" key="1">
    <citation type="submission" date="2013-07" db="EMBL/GenBank/DDBJ databases">
        <title>Sub-species coevolution in mutualistic symbiosis.</title>
        <authorList>
            <person name="Murfin K."/>
            <person name="Klassen J."/>
            <person name="Lee M."/>
            <person name="Forst S."/>
            <person name="Stock P."/>
            <person name="Goodrich-Blair H."/>
        </authorList>
    </citation>
    <scope>NUCLEOTIDE SEQUENCE [LARGE SCALE GENOMIC DNA]</scope>
    <source>
        <strain evidence="1">Intermedium</strain>
    </source>
</reference>
<dbReference type="EMBL" id="CBTB010000065">
    <property type="protein sequence ID" value="CDH31636.1"/>
    <property type="molecule type" value="Genomic_DNA"/>
</dbReference>
<gene>
    <name evidence="1" type="ORF">XBI1_1570110</name>
</gene>
<organism evidence="1 2">
    <name type="scientific">Xenorhabdus bovienii str. Intermedium</name>
    <dbReference type="NCBI Taxonomy" id="1379677"/>
    <lineage>
        <taxon>Bacteria</taxon>
        <taxon>Pseudomonadati</taxon>
        <taxon>Pseudomonadota</taxon>
        <taxon>Gammaproteobacteria</taxon>
        <taxon>Enterobacterales</taxon>
        <taxon>Morganellaceae</taxon>
        <taxon>Xenorhabdus</taxon>
    </lineage>
</organism>
<name>A0A077QH81_XENBV</name>
<evidence type="ECO:0000313" key="1">
    <source>
        <dbReference type="EMBL" id="CDH31636.1"/>
    </source>
</evidence>
<sequence>MNKFYLNKQQIALECIGDFIYLHKIVCGWISCEPKIKLKLHLSKIVSWNTV</sequence>
<accession>A0A077QH81</accession>